<protein>
    <submittedName>
        <fullName evidence="1">Uncharacterized protein</fullName>
    </submittedName>
</protein>
<dbReference type="PANTHER" id="PTHR35097:SF1">
    <property type="entry name" value="GDSL ESTERASE_LIPASE"/>
    <property type="match status" value="1"/>
</dbReference>
<keyword evidence="2" id="KW-1185">Reference proteome</keyword>
<organism evidence="1 2">
    <name type="scientific">Genlisea aurea</name>
    <dbReference type="NCBI Taxonomy" id="192259"/>
    <lineage>
        <taxon>Eukaryota</taxon>
        <taxon>Viridiplantae</taxon>
        <taxon>Streptophyta</taxon>
        <taxon>Embryophyta</taxon>
        <taxon>Tracheophyta</taxon>
        <taxon>Spermatophyta</taxon>
        <taxon>Magnoliopsida</taxon>
        <taxon>eudicotyledons</taxon>
        <taxon>Gunneridae</taxon>
        <taxon>Pentapetalae</taxon>
        <taxon>asterids</taxon>
        <taxon>lamiids</taxon>
        <taxon>Lamiales</taxon>
        <taxon>Lentibulariaceae</taxon>
        <taxon>Genlisea</taxon>
    </lineage>
</organism>
<dbReference type="Proteomes" id="UP000015453">
    <property type="component" value="Unassembled WGS sequence"/>
</dbReference>
<proteinExistence type="predicted"/>
<dbReference type="EMBL" id="AUSU01003695">
    <property type="protein sequence ID" value="EPS66411.1"/>
    <property type="molecule type" value="Genomic_DNA"/>
</dbReference>
<dbReference type="PANTHER" id="PTHR35097">
    <property type="entry name" value="GDSL ESTERASE/LIPASE"/>
    <property type="match status" value="1"/>
</dbReference>
<name>S8CNQ8_9LAMI</name>
<dbReference type="OrthoDB" id="2017825at2759"/>
<reference evidence="1 2" key="1">
    <citation type="journal article" date="2013" name="BMC Genomics">
        <title>The miniature genome of a carnivorous plant Genlisea aurea contains a low number of genes and short non-coding sequences.</title>
        <authorList>
            <person name="Leushkin E.V."/>
            <person name="Sutormin R.A."/>
            <person name="Nabieva E.R."/>
            <person name="Penin A.A."/>
            <person name="Kondrashov A.S."/>
            <person name="Logacheva M.D."/>
        </authorList>
    </citation>
    <scope>NUCLEOTIDE SEQUENCE [LARGE SCALE GENOMIC DNA]</scope>
</reference>
<evidence type="ECO:0000313" key="2">
    <source>
        <dbReference type="Proteomes" id="UP000015453"/>
    </source>
</evidence>
<gene>
    <name evidence="1" type="ORF">M569_08367</name>
</gene>
<comment type="caution">
    <text evidence="1">The sequence shown here is derived from an EMBL/GenBank/DDBJ whole genome shotgun (WGS) entry which is preliminary data.</text>
</comment>
<accession>S8CNQ8</accession>
<evidence type="ECO:0000313" key="1">
    <source>
        <dbReference type="EMBL" id="EPS66411.1"/>
    </source>
</evidence>
<dbReference type="AlphaFoldDB" id="S8CNQ8"/>
<sequence length="416" mass="45415">MEFGSAVVERLKDVAKSTRKLADNLLRDSAGRNPIEILKRLQREAFSDIMKLRERQEMVEKLLSYYKSSKGGGQHPFHEAGTRVKGKVDVLGALFVMDDVDEHKYDAIQRSSIRTGIDARLCFETHIREKDALVAEFIANEKGRGDALGGPLSLSKVLYSLHISDWLSGIAIPIGAQYSDTISDRDSSQDRGLTDYSGFGPPFLHQYSGSAIGIRASKSNLVASLAQFVSGLGMQVNSAGICTGIAHTFSTFGEISWRPSRSTKLSVLGVNRQSKPSGQNINLGAFAFPVTLFKNATAAAHPSAGEDSWERSVSDGSVAVMISTELDEAAKIRGWVEVRNSSPTRYSKWAVTVRDDPENEFGWGLTAAGDGSEHFQIESFVNVNLGGKFQLQPAVVYVKDGSTQFPAVMLRSSWKL</sequence>